<keyword evidence="4" id="KW-1185">Reference proteome</keyword>
<keyword evidence="2" id="KW-0472">Membrane</keyword>
<sequence length="110" mass="13142">MSYDQLYKDQSSIQKHPQQYKDTPSHAVTREGQKEDKFKKKKRLHDFCLKKRMNHKTDVLKDLQLLARDCVAGKQFHELRVDLLLHIILWLPIHSLVFQVIIFTFQPELS</sequence>
<feature type="compositionally biased region" description="Polar residues" evidence="1">
    <location>
        <begin position="8"/>
        <end position="22"/>
    </location>
</feature>
<keyword evidence="2" id="KW-0812">Transmembrane</keyword>
<gene>
    <name evidence="3" type="ORF">XENOCAPTIV_024501</name>
</gene>
<feature type="region of interest" description="Disordered" evidence="1">
    <location>
        <begin position="1"/>
        <end position="37"/>
    </location>
</feature>
<feature type="transmembrane region" description="Helical" evidence="2">
    <location>
        <begin position="83"/>
        <end position="105"/>
    </location>
</feature>
<evidence type="ECO:0000256" key="1">
    <source>
        <dbReference type="SAM" id="MobiDB-lite"/>
    </source>
</evidence>
<keyword evidence="2" id="KW-1133">Transmembrane helix</keyword>
<comment type="caution">
    <text evidence="3">The sequence shown here is derived from an EMBL/GenBank/DDBJ whole genome shotgun (WGS) entry which is preliminary data.</text>
</comment>
<accession>A0ABV0QTD3</accession>
<evidence type="ECO:0000313" key="4">
    <source>
        <dbReference type="Proteomes" id="UP001434883"/>
    </source>
</evidence>
<feature type="compositionally biased region" description="Basic and acidic residues" evidence="1">
    <location>
        <begin position="28"/>
        <end position="37"/>
    </location>
</feature>
<organism evidence="3 4">
    <name type="scientific">Xenoophorus captivus</name>
    <dbReference type="NCBI Taxonomy" id="1517983"/>
    <lineage>
        <taxon>Eukaryota</taxon>
        <taxon>Metazoa</taxon>
        <taxon>Chordata</taxon>
        <taxon>Craniata</taxon>
        <taxon>Vertebrata</taxon>
        <taxon>Euteleostomi</taxon>
        <taxon>Actinopterygii</taxon>
        <taxon>Neopterygii</taxon>
        <taxon>Teleostei</taxon>
        <taxon>Neoteleostei</taxon>
        <taxon>Acanthomorphata</taxon>
        <taxon>Ovalentaria</taxon>
        <taxon>Atherinomorphae</taxon>
        <taxon>Cyprinodontiformes</taxon>
        <taxon>Goodeidae</taxon>
        <taxon>Xenoophorus</taxon>
    </lineage>
</organism>
<dbReference type="EMBL" id="JAHRIN010022542">
    <property type="protein sequence ID" value="MEQ2199095.1"/>
    <property type="molecule type" value="Genomic_DNA"/>
</dbReference>
<reference evidence="3 4" key="1">
    <citation type="submission" date="2021-06" db="EMBL/GenBank/DDBJ databases">
        <authorList>
            <person name="Palmer J.M."/>
        </authorList>
    </citation>
    <scope>NUCLEOTIDE SEQUENCE [LARGE SCALE GENOMIC DNA]</scope>
    <source>
        <strain evidence="3 4">XC_2019</strain>
        <tissue evidence="3">Muscle</tissue>
    </source>
</reference>
<dbReference type="Proteomes" id="UP001434883">
    <property type="component" value="Unassembled WGS sequence"/>
</dbReference>
<protein>
    <submittedName>
        <fullName evidence="3">Uncharacterized protein</fullName>
    </submittedName>
</protein>
<name>A0ABV0QTD3_9TELE</name>
<evidence type="ECO:0000313" key="3">
    <source>
        <dbReference type="EMBL" id="MEQ2199095.1"/>
    </source>
</evidence>
<evidence type="ECO:0000256" key="2">
    <source>
        <dbReference type="SAM" id="Phobius"/>
    </source>
</evidence>
<proteinExistence type="predicted"/>